<comment type="subcellular location">
    <subcellularLocation>
        <location evidence="1">Cytoplasm</location>
        <location evidence="1">Cytoskeleton</location>
        <location evidence="1">Cilium axoneme</location>
    </subcellularLocation>
</comment>
<evidence type="ECO:0000256" key="5">
    <source>
        <dbReference type="ARBA" id="ARBA00029468"/>
    </source>
</evidence>
<keyword evidence="7" id="KW-0175">Coiled coil</keyword>
<proteinExistence type="inferred from homology"/>
<dbReference type="GO" id="GO:0005930">
    <property type="term" value="C:axoneme"/>
    <property type="evidence" value="ECO:0007669"/>
    <property type="project" value="UniProtKB-SubCell"/>
</dbReference>
<dbReference type="PANTHER" id="PTHR22455">
    <property type="entry name" value="CILIA- AND FLAGELLA-ASSOCIATED PROTEIN 91"/>
    <property type="match status" value="1"/>
</dbReference>
<keyword evidence="10" id="KW-0282">Flagellum</keyword>
<dbReference type="OrthoDB" id="567787at2759"/>
<keyword evidence="2" id="KW-0963">Cytoplasm</keyword>
<evidence type="ECO:0000313" key="10">
    <source>
        <dbReference type="RefSeq" id="XP_017037374.1"/>
    </source>
</evidence>
<comment type="similarity">
    <text evidence="5">Belongs to the CFAP91 family.</text>
</comment>
<sequence length="885" mass="103910">MGKCEKQTKTSAKEERKERILKFILENRGSKDTNAIPTPVKKATKVIETRPKVPPPKSKASPKKTDLTSCLITTPSMDLRLAAGENNPAVRKPPEKLPRTDSECQFQAPGLKFLAERSSNLAKQVLVLEPSKPIRKELKNKCNFFPKYVDAPAPFKDQITQTLYRESSAQTLAYLPEPYATETNPRELFILPSILPGDKPPGLYEVEVFERSRRRWSFYEAVKINRKRLQISENNLRLEKYKSAVEAFEWEHWIQREEYIQECQMMRLQILIKMFDKREREIHAASKARIEMACQRIEKRRQEALRKNEIAYQRGIRRLNYEKQRKWKKETPMEALGLPYSDFYGPQMRYGVDPARRQFSSKTGQRTFDLRIDELEKRVIARSLKCPFQKLNLMSKPKQYLAEAERNICNEQTLQSLYNSLKYLRQAGEAEVTAPKCRKVKFHYAEEEKASFVDYKMYKNIYGRHDEVVRQSYKVPKARSSRMRPFFEHNAYNLVQDQASEAMHNMISSYEGTAIGLCMQFLWEETIRLQQLRKLHFINLLAEKERQQREALEAGFRQKESNFRFLYEEIYQNSVRISNNVTDKYISSILTDDVDSIAGLEAADTVTELAKQIDVDIDRWLESFKLIQNPLTYIPLRVMLRDMVSPDLDAELKRHEKHLIAQYIVEDVIFGRVWEELEPFDVANTLTSDFIDRLIDNDLYLFSTDSECESPRKTSWYEAHAIIRKLIRQSVPGIRWKEETERNVYEIYNDLLDDIFNEIIFNAYNLKPHELTGIHTVYPQRHLDMDYPIKTPIQDMPSDLFDSGSSHYINTQVLSLIKKNNRLSVAPTEEFKPYMETRYVVMETYKNKEHELPESTINIENVYEDDEIIPSLTSLILPLSPSSRD</sequence>
<evidence type="ECO:0000256" key="7">
    <source>
        <dbReference type="SAM" id="Coils"/>
    </source>
</evidence>
<feature type="domain" description="CFAP91" evidence="8">
    <location>
        <begin position="160"/>
        <end position="318"/>
    </location>
</feature>
<evidence type="ECO:0000256" key="6">
    <source>
        <dbReference type="ARBA" id="ARBA00029555"/>
    </source>
</evidence>
<dbReference type="GeneID" id="108085329"/>
<keyword evidence="10" id="KW-0969">Cilium</keyword>
<organism evidence="9 10">
    <name type="scientific">Drosophila kikkawai</name>
    <name type="common">Fruit fly</name>
    <dbReference type="NCBI Taxonomy" id="30033"/>
    <lineage>
        <taxon>Eukaryota</taxon>
        <taxon>Metazoa</taxon>
        <taxon>Ecdysozoa</taxon>
        <taxon>Arthropoda</taxon>
        <taxon>Hexapoda</taxon>
        <taxon>Insecta</taxon>
        <taxon>Pterygota</taxon>
        <taxon>Neoptera</taxon>
        <taxon>Endopterygota</taxon>
        <taxon>Diptera</taxon>
        <taxon>Brachycera</taxon>
        <taxon>Muscomorpha</taxon>
        <taxon>Ephydroidea</taxon>
        <taxon>Drosophilidae</taxon>
        <taxon>Drosophila</taxon>
        <taxon>Sophophora</taxon>
    </lineage>
</organism>
<keyword evidence="4" id="KW-0966">Cell projection</keyword>
<evidence type="ECO:0000256" key="1">
    <source>
        <dbReference type="ARBA" id="ARBA00004430"/>
    </source>
</evidence>
<keyword evidence="9" id="KW-1185">Reference proteome</keyword>
<feature type="coiled-coil region" evidence="7">
    <location>
        <begin position="287"/>
        <end position="314"/>
    </location>
</feature>
<protein>
    <recommendedName>
        <fullName evidence="6">Cilia- and flagella-associated protein 91</fullName>
    </recommendedName>
</protein>
<reference evidence="9" key="1">
    <citation type="submission" date="2025-05" db="UniProtKB">
        <authorList>
            <consortium name="RefSeq"/>
        </authorList>
    </citation>
    <scope>NUCLEOTIDE SEQUENCE [LARGE SCALE GENOMIC DNA]</scope>
    <source>
        <strain evidence="9">14028-0561.14</strain>
    </source>
</reference>
<keyword evidence="3" id="KW-0206">Cytoskeleton</keyword>
<dbReference type="PANTHER" id="PTHR22455:SF10">
    <property type="entry name" value="CILIA- AND FLAGELLA-ASSOCIATED PROTEIN 91"/>
    <property type="match status" value="1"/>
</dbReference>
<evidence type="ECO:0000256" key="3">
    <source>
        <dbReference type="ARBA" id="ARBA00023212"/>
    </source>
</evidence>
<reference evidence="10" key="2">
    <citation type="submission" date="2025-08" db="UniProtKB">
        <authorList>
            <consortium name="RefSeq"/>
        </authorList>
    </citation>
    <scope>IDENTIFICATION</scope>
    <source>
        <strain evidence="10">14028-0561.14</strain>
        <tissue evidence="10">Whole fly</tissue>
    </source>
</reference>
<dbReference type="Proteomes" id="UP001652661">
    <property type="component" value="Chromosome 2L"/>
</dbReference>
<dbReference type="InterPro" id="IPR026720">
    <property type="entry name" value="CFAP91"/>
</dbReference>
<evidence type="ECO:0000256" key="4">
    <source>
        <dbReference type="ARBA" id="ARBA00023273"/>
    </source>
</evidence>
<dbReference type="RefSeq" id="XP_017037374.1">
    <property type="nucleotide sequence ID" value="XM_017181885.3"/>
</dbReference>
<dbReference type="AlphaFoldDB" id="A0A6P4JRR9"/>
<evidence type="ECO:0000256" key="2">
    <source>
        <dbReference type="ARBA" id="ARBA00022490"/>
    </source>
</evidence>
<accession>A0A6P4JRR9</accession>
<gene>
    <name evidence="10" type="primary">LOC108085329</name>
</gene>
<evidence type="ECO:0000313" key="9">
    <source>
        <dbReference type="Proteomes" id="UP001652661"/>
    </source>
</evidence>
<evidence type="ECO:0000259" key="8">
    <source>
        <dbReference type="Pfam" id="PF14738"/>
    </source>
</evidence>
<dbReference type="Pfam" id="PF14738">
    <property type="entry name" value="CFAP91"/>
    <property type="match status" value="1"/>
</dbReference>
<name>A0A6P4JRR9_DROKI</name>
<dbReference type="InterPro" id="IPR032840">
    <property type="entry name" value="CFAP91_dom"/>
</dbReference>